<name>A0A6L9UJB0_9HYPH</name>
<dbReference type="Pfam" id="PF01833">
    <property type="entry name" value="TIG"/>
    <property type="match status" value="7"/>
</dbReference>
<dbReference type="GO" id="GO:0017154">
    <property type="term" value="F:semaphorin receptor activity"/>
    <property type="evidence" value="ECO:0007669"/>
    <property type="project" value="InterPro"/>
</dbReference>
<dbReference type="SUPFAM" id="SSF81296">
    <property type="entry name" value="E set domains"/>
    <property type="match status" value="7"/>
</dbReference>
<sequence>MSVRFRVRTAAPFFRKASSGTSRMPAFTRMLAGSLVAAALQLTCASQSFASSGCDGINAYWGGGQTFSGDAGEWQAPLSLDAGDKITYVVTSSGSTNSNANMGSGFALYTNEGASDPEEIPVQQYAAINQELNLNGTYTATQAYPDFVVYAWSQATGGTIHASVTCASATATITPPAYPVTQAGNITSTLSMTLSQAPATGLTVTPTAAGLTFNPPSITFGAGTTSQTFTVTAAANATPGSTAITYALSGPNAAQYTAPAASAMTVLGAITPPAYPVLLQGDTSSILTMTATAAGAVSVTPSGAGLTFTPPVVNFSGAATQAFTVTAASNAGPGPVVVSYTLSGAEASFYVTPVSESITVSSPVPMVSSISPTTGPTGGGTSVTLTGANFTGATAVRFGATAATSFTVNSATSITVTAPAGPTGTVDVTVTSAAGTSATSAADQYTYVASPTVTGLLPSSGPLAGGTTVTIMGANLTNVTAVHFGSVTATSLTVNSPTSITAVAPASAAGTVDVTVTSPGGTSATSMADQYTYVPAPTVSSIGPTAGPVAGGTVVTLTGTGFSGATAVTFGATAATSFTVNSATSITAVTPANSAGTVDVRVTTANGTSATSAADQYTYIAAPTVSSISPTAGPSTGGTTVVIHGTGFSDTTSVTFGATAATSFTIDSASQITATTPAGTGTVDIVVTTAGGTSATSAADQFTYLAAPAVTGISPTSGPSMGGTTVTITGTNFTTATAVTFGATAASGFTVNSATSITATAPSGSGTVDIRVTTAGGTSATAASDQFTYVSAPTVSSVSPNTGPAAGGTTVVITGTNFTGASVVTFGATTATSFTVNSATQITATTPAHAAGPADIVVMTTAGSATFTSGFTYLAPIPTVTAISPGSGPQAGGTSVTITGTDLAGATAVTFGGSAASGFTVNSATQITATTPAHAAGAVDVAVTAPGGSAILTNGYAFLNPPVVSGVVATVAQNSSANPITLAITGGAATSVAVSTAAAHGTATASGTAITYTPAAGYVGSDSFAYTATNADGTSAPATVSIAVSAPTISIGPASLSAGAIGTSYNETVTASGGTGPYIFTAGSLPAGLTLSSGGVVSGTPTAGGTFNFTITATDSSTGTGAPFSASRAYSLTIADPTISIAPTILTAAAVNTAYSRTITASGGTAGYSYAVTAGSLPAGLTLSSGGTLSGTPTASGSFNFTITATDSSTGTGPFMGSRAYSLSVTANPPVANGVAATVAPNSTNNPITLDITGAATSVAVATAATHGTATASGTAITYTPATGYSGSDSFTYIAINSEGTSAPATVSVTVSIPTISVSPSTLSAASVAVAYSQTITASGGTSAYSYAITAGALPSGLTLSPAGAVSGTPTAGGSFNFTITATDSSTGTGAPFSGSRAYSLTVASPSISIAPATLPAATVATAYSQTVTASGGTASYSYAVTAGALPTGLTLSSGGALSGTPTASGSFNFTITATDSSTGSGPFTGSRAYTLTTNVQPPIAGSVSATVAANSSANPITLNITGGTAASVAVATGAGHGAASASGTAITYTPTAGYSGPDSFTYTATNSSGTSAPATVSVTVSAPTLSFSPASGALAAGMMNAAYSQTVTASGGTSPYSYAVTAGALPPGLTLNHAAGAITGTPTTSGNYSVSIGATDANNATTSVAYTIAIAPPPTTFVFTPAGGALSEAMAGEAYSQQISASGGTGTKIYSLASGSLPNG</sequence>
<feature type="domain" description="IPT/TIG" evidence="2">
    <location>
        <begin position="622"/>
        <end position="705"/>
    </location>
</feature>
<feature type="domain" description="IPT/TIG" evidence="2">
    <location>
        <begin position="450"/>
        <end position="534"/>
    </location>
</feature>
<feature type="non-terminal residue" evidence="3">
    <location>
        <position position="1721"/>
    </location>
</feature>
<organism evidence="3 4">
    <name type="scientific">Rhizobium lusitanum</name>
    <dbReference type="NCBI Taxonomy" id="293958"/>
    <lineage>
        <taxon>Bacteria</taxon>
        <taxon>Pseudomonadati</taxon>
        <taxon>Pseudomonadota</taxon>
        <taxon>Alphaproteobacteria</taxon>
        <taxon>Hyphomicrobiales</taxon>
        <taxon>Rhizobiaceae</taxon>
        <taxon>Rhizobium/Agrobacterium group</taxon>
        <taxon>Rhizobium</taxon>
    </lineage>
</organism>
<feature type="domain" description="IPT/TIG" evidence="2">
    <location>
        <begin position="364"/>
        <end position="448"/>
    </location>
</feature>
<dbReference type="SUPFAM" id="SSF49313">
    <property type="entry name" value="Cadherin-like"/>
    <property type="match status" value="5"/>
</dbReference>
<feature type="domain" description="IPT/TIG" evidence="2">
    <location>
        <begin position="536"/>
        <end position="620"/>
    </location>
</feature>
<evidence type="ECO:0000313" key="3">
    <source>
        <dbReference type="EMBL" id="NEI74442.1"/>
    </source>
</evidence>
<dbReference type="Proteomes" id="UP000483035">
    <property type="component" value="Unassembled WGS sequence"/>
</dbReference>
<feature type="domain" description="IPT/TIG" evidence="2">
    <location>
        <begin position="707"/>
        <end position="790"/>
    </location>
</feature>
<comment type="caution">
    <text evidence="3">The sequence shown here is derived from an EMBL/GenBank/DDBJ whole genome shotgun (WGS) entry which is preliminary data.</text>
</comment>
<reference evidence="3 4" key="1">
    <citation type="submission" date="2019-12" db="EMBL/GenBank/DDBJ databases">
        <title>Rhizobium genotypes associated with high levels of biological nitrogen fixation by grain legumes in a temperate-maritime cropping system.</title>
        <authorList>
            <person name="Maluk M."/>
            <person name="Francesc Ferrando Molina F."/>
            <person name="Lopez Del Egido L."/>
            <person name="Lafos M."/>
            <person name="Langarica-Fuentes A."/>
            <person name="Gebre Yohannes G."/>
            <person name="Young M.W."/>
            <person name="Martin P."/>
            <person name="Gantlett R."/>
            <person name="Kenicer G."/>
            <person name="Hawes C."/>
            <person name="Begg G.S."/>
            <person name="Quilliam R.S."/>
            <person name="Squire G.R."/>
            <person name="Poole P.S."/>
            <person name="Young P.W."/>
            <person name="Iannetta P.M."/>
            <person name="James E.K."/>
        </authorList>
    </citation>
    <scope>NUCLEOTIDE SEQUENCE [LARGE SCALE GENOMIC DNA]</scope>
    <source>
        <strain evidence="3 4">JHI1118</strain>
    </source>
</reference>
<dbReference type="InterPro" id="IPR031148">
    <property type="entry name" value="Plexin"/>
</dbReference>
<proteinExistence type="predicted"/>
<dbReference type="SMART" id="SM00429">
    <property type="entry name" value="IPT"/>
    <property type="match status" value="7"/>
</dbReference>
<dbReference type="PANTHER" id="PTHR22625">
    <property type="entry name" value="PLEXIN"/>
    <property type="match status" value="1"/>
</dbReference>
<dbReference type="Pfam" id="PF17963">
    <property type="entry name" value="Big_9"/>
    <property type="match status" value="3"/>
</dbReference>
<feature type="domain" description="IPT/TIG" evidence="2">
    <location>
        <begin position="877"/>
        <end position="959"/>
    </location>
</feature>
<dbReference type="CDD" id="cd00603">
    <property type="entry name" value="IPT_PCSR"/>
    <property type="match status" value="1"/>
</dbReference>
<dbReference type="InterPro" id="IPR013783">
    <property type="entry name" value="Ig-like_fold"/>
</dbReference>
<accession>A0A6L9UJB0</accession>
<evidence type="ECO:0000313" key="4">
    <source>
        <dbReference type="Proteomes" id="UP000483035"/>
    </source>
</evidence>
<dbReference type="InterPro" id="IPR014756">
    <property type="entry name" value="Ig_E-set"/>
</dbReference>
<keyword evidence="1" id="KW-0732">Signal</keyword>
<dbReference type="InterPro" id="IPR015919">
    <property type="entry name" value="Cadherin-like_sf"/>
</dbReference>
<dbReference type="CDD" id="cd00102">
    <property type="entry name" value="IPT"/>
    <property type="match status" value="4"/>
</dbReference>
<dbReference type="InterPro" id="IPR002909">
    <property type="entry name" value="IPT_dom"/>
</dbReference>
<protein>
    <recommendedName>
        <fullName evidence="2">IPT/TIG domain-containing protein</fullName>
    </recommendedName>
</protein>
<feature type="signal peptide" evidence="1">
    <location>
        <begin position="1"/>
        <end position="50"/>
    </location>
</feature>
<dbReference type="GO" id="GO:0016020">
    <property type="term" value="C:membrane"/>
    <property type="evidence" value="ECO:0007669"/>
    <property type="project" value="InterPro"/>
</dbReference>
<feature type="chain" id="PRO_5027081485" description="IPT/TIG domain-containing protein" evidence="1">
    <location>
        <begin position="51"/>
        <end position="1721"/>
    </location>
</feature>
<evidence type="ECO:0000259" key="2">
    <source>
        <dbReference type="SMART" id="SM00429"/>
    </source>
</evidence>
<feature type="domain" description="IPT/TIG" evidence="2">
    <location>
        <begin position="792"/>
        <end position="874"/>
    </location>
</feature>
<dbReference type="Pfam" id="PF05345">
    <property type="entry name" value="He_PIG"/>
    <property type="match status" value="5"/>
</dbReference>
<gene>
    <name evidence="3" type="ORF">GR212_33355</name>
</gene>
<dbReference type="Gene3D" id="2.60.40.10">
    <property type="entry name" value="Immunoglobulins"/>
    <property type="match status" value="12"/>
</dbReference>
<evidence type="ECO:0000256" key="1">
    <source>
        <dbReference type="SAM" id="SignalP"/>
    </source>
</evidence>
<dbReference type="GO" id="GO:0005509">
    <property type="term" value="F:calcium ion binding"/>
    <property type="evidence" value="ECO:0007669"/>
    <property type="project" value="InterPro"/>
</dbReference>
<dbReference type="Gene3D" id="2.60.40.3440">
    <property type="match status" value="3"/>
</dbReference>
<dbReference type="PANTHER" id="PTHR22625:SF70">
    <property type="entry name" value="PLEXIN A, ISOFORM A"/>
    <property type="match status" value="1"/>
</dbReference>
<dbReference type="EMBL" id="WUEY01000030">
    <property type="protein sequence ID" value="NEI74442.1"/>
    <property type="molecule type" value="Genomic_DNA"/>
</dbReference>